<protein>
    <submittedName>
        <fullName evidence="2">MORN repeat-containing protein</fullName>
    </submittedName>
</protein>
<dbReference type="PROSITE" id="PS51257">
    <property type="entry name" value="PROKAR_LIPOPROTEIN"/>
    <property type="match status" value="1"/>
</dbReference>
<keyword evidence="1" id="KW-0677">Repeat</keyword>
<dbReference type="Pfam" id="PF02493">
    <property type="entry name" value="MORN"/>
    <property type="match status" value="2"/>
</dbReference>
<dbReference type="SUPFAM" id="SSF82185">
    <property type="entry name" value="Histone H3 K4-specific methyltransferase SET7/9 N-terminal domain"/>
    <property type="match status" value="1"/>
</dbReference>
<dbReference type="PANTHER" id="PTHR23084">
    <property type="entry name" value="PHOSPHATIDYLINOSITOL-4-PHOSPHATE 5-KINASE RELATED"/>
    <property type="match status" value="1"/>
</dbReference>
<accession>H2CKN3</accession>
<dbReference type="STRING" id="183.GCA_002009735_02944"/>
<dbReference type="RefSeq" id="WP_002769412.1">
    <property type="nucleotide sequence ID" value="NZ_JH597773.1"/>
</dbReference>
<dbReference type="EMBL" id="JH597773">
    <property type="protein sequence ID" value="EHQ05088.1"/>
    <property type="molecule type" value="Genomic_DNA"/>
</dbReference>
<sequence length="180" mass="20288">MMFDIKRMLQFCMIIGIAACARPSEHEIDKDEIEGQAVEPLCYSDSFLLKCYRGEFADGVFEGHGVLELYEGSSRVSVFRGDFEKGKPTKGVLTLNSGRVYEGRWISRDMFCFAGDCLKPLWDGVGHGSIVWVDGTHYSSVWGFHDVYVGQFRFGKPDGSGKQYNSEGKLIREGKWTDGR</sequence>
<dbReference type="InterPro" id="IPR003409">
    <property type="entry name" value="MORN"/>
</dbReference>
<evidence type="ECO:0000313" key="3">
    <source>
        <dbReference type="Proteomes" id="UP000005737"/>
    </source>
</evidence>
<keyword evidence="3" id="KW-1185">Reference proteome</keyword>
<proteinExistence type="predicted"/>
<evidence type="ECO:0000313" key="2">
    <source>
        <dbReference type="EMBL" id="EHQ05088.1"/>
    </source>
</evidence>
<organism evidence="2 3">
    <name type="scientific">Leptonema illini DSM 21528</name>
    <dbReference type="NCBI Taxonomy" id="929563"/>
    <lineage>
        <taxon>Bacteria</taxon>
        <taxon>Pseudomonadati</taxon>
        <taxon>Spirochaetota</taxon>
        <taxon>Spirochaetia</taxon>
        <taxon>Leptospirales</taxon>
        <taxon>Leptospiraceae</taxon>
        <taxon>Leptonema</taxon>
    </lineage>
</organism>
<dbReference type="PANTHER" id="PTHR23084:SF263">
    <property type="entry name" value="MORN REPEAT-CONTAINING PROTEIN 1"/>
    <property type="match status" value="1"/>
</dbReference>
<dbReference type="SMART" id="SM00698">
    <property type="entry name" value="MORN"/>
    <property type="match status" value="2"/>
</dbReference>
<dbReference type="AlphaFoldDB" id="H2CKN3"/>
<dbReference type="Proteomes" id="UP000005737">
    <property type="component" value="Unassembled WGS sequence"/>
</dbReference>
<name>H2CKN3_9LEPT</name>
<reference evidence="2 3" key="1">
    <citation type="submission" date="2011-10" db="EMBL/GenBank/DDBJ databases">
        <title>The Improved High-Quality Draft genome of Leptonema illini DSM 21528.</title>
        <authorList>
            <consortium name="US DOE Joint Genome Institute (JGI-PGF)"/>
            <person name="Lucas S."/>
            <person name="Copeland A."/>
            <person name="Lapidus A."/>
            <person name="Glavina del Rio T."/>
            <person name="Dalin E."/>
            <person name="Tice H."/>
            <person name="Bruce D."/>
            <person name="Goodwin L."/>
            <person name="Pitluck S."/>
            <person name="Peters L."/>
            <person name="Mikhailova N."/>
            <person name="Held B."/>
            <person name="Kyrpides N."/>
            <person name="Mavromatis K."/>
            <person name="Ivanova N."/>
            <person name="Markowitz V."/>
            <person name="Cheng J.-F."/>
            <person name="Hugenholtz P."/>
            <person name="Woyke T."/>
            <person name="Wu D."/>
            <person name="Gronow S."/>
            <person name="Wellnitz S."/>
            <person name="Brambilla E.-M."/>
            <person name="Klenk H.-P."/>
            <person name="Eisen J.A."/>
        </authorList>
    </citation>
    <scope>NUCLEOTIDE SEQUENCE [LARGE SCALE GENOMIC DNA]</scope>
    <source>
        <strain evidence="2 3">DSM 21528</strain>
    </source>
</reference>
<gene>
    <name evidence="2" type="ORF">Lepil_0382</name>
</gene>
<dbReference type="HOGENOM" id="CLU_1494505_0_0_12"/>
<evidence type="ECO:0000256" key="1">
    <source>
        <dbReference type="ARBA" id="ARBA00022737"/>
    </source>
</evidence>